<reference evidence="1 2" key="1">
    <citation type="submission" date="2015-12" db="EMBL/GenBank/DDBJ databases">
        <title>Draft genome sequence of Moniliophthora roreri, the causal agent of frosty pod rot of cacao.</title>
        <authorList>
            <person name="Aime M.C."/>
            <person name="Diaz-Valderrama J.R."/>
            <person name="Kijpornyongpan T."/>
            <person name="Phillips-Mora W."/>
        </authorList>
    </citation>
    <scope>NUCLEOTIDE SEQUENCE [LARGE SCALE GENOMIC DNA]</scope>
    <source>
        <strain evidence="1 2">MCA 2952</strain>
    </source>
</reference>
<dbReference type="EMBL" id="LATX01001482">
    <property type="protein sequence ID" value="KTB41337.1"/>
    <property type="molecule type" value="Genomic_DNA"/>
</dbReference>
<evidence type="ECO:0000313" key="1">
    <source>
        <dbReference type="EMBL" id="KTB41337.1"/>
    </source>
</evidence>
<organism evidence="1 2">
    <name type="scientific">Moniliophthora roreri</name>
    <name type="common">Frosty pod rot fungus</name>
    <name type="synonym">Monilia roreri</name>
    <dbReference type="NCBI Taxonomy" id="221103"/>
    <lineage>
        <taxon>Eukaryota</taxon>
        <taxon>Fungi</taxon>
        <taxon>Dikarya</taxon>
        <taxon>Basidiomycota</taxon>
        <taxon>Agaricomycotina</taxon>
        <taxon>Agaricomycetes</taxon>
        <taxon>Agaricomycetidae</taxon>
        <taxon>Agaricales</taxon>
        <taxon>Marasmiineae</taxon>
        <taxon>Marasmiaceae</taxon>
        <taxon>Moniliophthora</taxon>
    </lineage>
</organism>
<name>A0A0W0FYD6_MONRR</name>
<protein>
    <submittedName>
        <fullName evidence="1">Uncharacterized protein</fullName>
    </submittedName>
</protein>
<dbReference type="AlphaFoldDB" id="A0A0W0FYD6"/>
<gene>
    <name evidence="1" type="ORF">WG66_6081</name>
</gene>
<proteinExistence type="predicted"/>
<dbReference type="Proteomes" id="UP000054988">
    <property type="component" value="Unassembled WGS sequence"/>
</dbReference>
<evidence type="ECO:0000313" key="2">
    <source>
        <dbReference type="Proteomes" id="UP000054988"/>
    </source>
</evidence>
<sequence length="24" mass="2841">MKNTSTFFLATHSRICTLIITKQW</sequence>
<comment type="caution">
    <text evidence="1">The sequence shown here is derived from an EMBL/GenBank/DDBJ whole genome shotgun (WGS) entry which is preliminary data.</text>
</comment>
<accession>A0A0W0FYD6</accession>